<dbReference type="RefSeq" id="WP_049995597.1">
    <property type="nucleotide sequence ID" value="NZ_CP031310.1"/>
</dbReference>
<dbReference type="AlphaFoldDB" id="A0A4D6HB25"/>
<dbReference type="Proteomes" id="UP000296706">
    <property type="component" value="Chromosome"/>
</dbReference>
<keyword evidence="2" id="KW-1185">Reference proteome</keyword>
<organism evidence="1 2">
    <name type="scientific">Halapricum salinum</name>
    <dbReference type="NCBI Taxonomy" id="1457250"/>
    <lineage>
        <taxon>Archaea</taxon>
        <taxon>Methanobacteriati</taxon>
        <taxon>Methanobacteriota</taxon>
        <taxon>Stenosarchaea group</taxon>
        <taxon>Halobacteria</taxon>
        <taxon>Halobacteriales</taxon>
        <taxon>Haloarculaceae</taxon>
        <taxon>Halapricum</taxon>
    </lineage>
</organism>
<reference evidence="1 2" key="1">
    <citation type="journal article" date="2019" name="Nat. Commun.">
        <title>A new type of DNA phosphorothioation-based antiviral system in archaea.</title>
        <authorList>
            <person name="Xiong L."/>
            <person name="Liu S."/>
            <person name="Chen S."/>
            <person name="Xiao Y."/>
            <person name="Zhu B."/>
            <person name="Gao Y."/>
            <person name="Zhang Y."/>
            <person name="Chen B."/>
            <person name="Luo J."/>
            <person name="Deng Z."/>
            <person name="Chen X."/>
            <person name="Wang L."/>
            <person name="Chen S."/>
        </authorList>
    </citation>
    <scope>NUCLEOTIDE SEQUENCE [LARGE SCALE GENOMIC DNA]</scope>
    <source>
        <strain evidence="1 2">CBA1105</strain>
    </source>
</reference>
<dbReference type="STRING" id="1457250.GCA_000755225_00265"/>
<sequence>MTRTTYTCDGCGARLDNEKDLRKLDGTKRPQWQCRICQTTVPSVVAERLSHQKQNAQEQR</sequence>
<evidence type="ECO:0000313" key="2">
    <source>
        <dbReference type="Proteomes" id="UP000296706"/>
    </source>
</evidence>
<proteinExistence type="predicted"/>
<evidence type="ECO:0000313" key="1">
    <source>
        <dbReference type="EMBL" id="QCC50845.1"/>
    </source>
</evidence>
<accession>A0A4D6HB25</accession>
<dbReference type="KEGG" id="hsn:DV733_06115"/>
<gene>
    <name evidence="1" type="ORF">DV733_06115</name>
</gene>
<dbReference type="OrthoDB" id="333414at2157"/>
<dbReference type="GeneID" id="39847421"/>
<dbReference type="EMBL" id="CP031310">
    <property type="protein sequence ID" value="QCC50845.1"/>
    <property type="molecule type" value="Genomic_DNA"/>
</dbReference>
<name>A0A4D6HB25_9EURY</name>
<protein>
    <submittedName>
        <fullName evidence="1">Uncharacterized protein</fullName>
    </submittedName>
</protein>